<sequence>MSVLLVSALGWLLIKTAQSLKYSIIPFFVTFARSPKAVVKQSIENLMQNPRETLRDSWNEL</sequence>
<evidence type="ECO:0000313" key="2">
    <source>
        <dbReference type="Proteomes" id="UP001501729"/>
    </source>
</evidence>
<dbReference type="EMBL" id="BAABKX010000022">
    <property type="protein sequence ID" value="GAA5062073.1"/>
    <property type="molecule type" value="Genomic_DNA"/>
</dbReference>
<dbReference type="Proteomes" id="UP001501729">
    <property type="component" value="Unassembled WGS sequence"/>
</dbReference>
<name>A0AAV3UPK9_9EURY</name>
<organism evidence="1 2">
    <name type="scientific">Haladaptatus pallidirubidus</name>
    <dbReference type="NCBI Taxonomy" id="1008152"/>
    <lineage>
        <taxon>Archaea</taxon>
        <taxon>Methanobacteriati</taxon>
        <taxon>Methanobacteriota</taxon>
        <taxon>Stenosarchaea group</taxon>
        <taxon>Halobacteria</taxon>
        <taxon>Halobacteriales</taxon>
        <taxon>Haladaptataceae</taxon>
        <taxon>Haladaptatus</taxon>
    </lineage>
</organism>
<protein>
    <submittedName>
        <fullName evidence="1">Uncharacterized protein</fullName>
    </submittedName>
</protein>
<comment type="caution">
    <text evidence="1">The sequence shown here is derived from an EMBL/GenBank/DDBJ whole genome shotgun (WGS) entry which is preliminary data.</text>
</comment>
<dbReference type="AlphaFoldDB" id="A0AAV3UPK9"/>
<evidence type="ECO:0000313" key="1">
    <source>
        <dbReference type="EMBL" id="GAA5062073.1"/>
    </source>
</evidence>
<accession>A0AAV3UPK9</accession>
<gene>
    <name evidence="1" type="ORF">GCM10025751_48850</name>
</gene>
<keyword evidence="2" id="KW-1185">Reference proteome</keyword>
<proteinExistence type="predicted"/>
<reference evidence="1 2" key="1">
    <citation type="journal article" date="2019" name="Int. J. Syst. Evol. Microbiol.">
        <title>The Global Catalogue of Microorganisms (GCM) 10K type strain sequencing project: providing services to taxonomists for standard genome sequencing and annotation.</title>
        <authorList>
            <consortium name="The Broad Institute Genomics Platform"/>
            <consortium name="The Broad Institute Genome Sequencing Center for Infectious Disease"/>
            <person name="Wu L."/>
            <person name="Ma J."/>
        </authorList>
    </citation>
    <scope>NUCLEOTIDE SEQUENCE [LARGE SCALE GENOMIC DNA]</scope>
    <source>
        <strain evidence="1 2">JCM 17504</strain>
    </source>
</reference>